<protein>
    <submittedName>
        <fullName evidence="1">Uncharacterized protein</fullName>
    </submittedName>
</protein>
<accession>A0A843X1D0</accession>
<keyword evidence="2" id="KW-1185">Reference proteome</keyword>
<reference evidence="1" key="1">
    <citation type="submission" date="2017-07" db="EMBL/GenBank/DDBJ databases">
        <title>Taro Niue Genome Assembly and Annotation.</title>
        <authorList>
            <person name="Atibalentja N."/>
            <person name="Keating K."/>
            <person name="Fields C.J."/>
        </authorList>
    </citation>
    <scope>NUCLEOTIDE SEQUENCE</scope>
    <source>
        <strain evidence="1">Niue_2</strain>
        <tissue evidence="1">Leaf</tissue>
    </source>
</reference>
<sequence>MALKKDLLQHQIHYPIKINQFLQFASFGSFISFKVSLDKDEYATFLEAQRQLHIKRMLPVMGA</sequence>
<organism evidence="1 2">
    <name type="scientific">Colocasia esculenta</name>
    <name type="common">Wild taro</name>
    <name type="synonym">Arum esculentum</name>
    <dbReference type="NCBI Taxonomy" id="4460"/>
    <lineage>
        <taxon>Eukaryota</taxon>
        <taxon>Viridiplantae</taxon>
        <taxon>Streptophyta</taxon>
        <taxon>Embryophyta</taxon>
        <taxon>Tracheophyta</taxon>
        <taxon>Spermatophyta</taxon>
        <taxon>Magnoliopsida</taxon>
        <taxon>Liliopsida</taxon>
        <taxon>Araceae</taxon>
        <taxon>Aroideae</taxon>
        <taxon>Colocasieae</taxon>
        <taxon>Colocasia</taxon>
    </lineage>
</organism>
<dbReference type="AlphaFoldDB" id="A0A843X1D0"/>
<dbReference type="Proteomes" id="UP000652761">
    <property type="component" value="Unassembled WGS sequence"/>
</dbReference>
<gene>
    <name evidence="1" type="ORF">Taro_047628</name>
</gene>
<evidence type="ECO:0000313" key="2">
    <source>
        <dbReference type="Proteomes" id="UP000652761"/>
    </source>
</evidence>
<dbReference type="EMBL" id="NMUH01006193">
    <property type="protein sequence ID" value="MQM14696.1"/>
    <property type="molecule type" value="Genomic_DNA"/>
</dbReference>
<name>A0A843X1D0_COLES</name>
<comment type="caution">
    <text evidence="1">The sequence shown here is derived from an EMBL/GenBank/DDBJ whole genome shotgun (WGS) entry which is preliminary data.</text>
</comment>
<proteinExistence type="predicted"/>
<evidence type="ECO:0000313" key="1">
    <source>
        <dbReference type="EMBL" id="MQM14696.1"/>
    </source>
</evidence>